<dbReference type="AlphaFoldDB" id="A0A8T0E595"/>
<dbReference type="Proteomes" id="UP000807504">
    <property type="component" value="Unassembled WGS sequence"/>
</dbReference>
<sequence>MLKTKINNSNNNPQDIHSLSLYHSRTTRINQNVTCWIARNIPSLEQMDCKINPQCKGGINCHVYDSLNCKGCCSGGDGSPLTNKKHAHFFKELVNGDKNYATENQQSAVGICACCKDPPCQPFPKSCQNFGGPVLLYEIPSPKFEGVSIHQQDFRPKPVPVKEMPPWHPILKDRWKAIDVPSFNKSTYQSDFTPQVVTQECRKPVYLAPKVKK</sequence>
<accession>A0A8T0E595</accession>
<evidence type="ECO:0000313" key="2">
    <source>
        <dbReference type="Proteomes" id="UP000807504"/>
    </source>
</evidence>
<proteinExistence type="predicted"/>
<comment type="caution">
    <text evidence="1">The sequence shown here is derived from an EMBL/GenBank/DDBJ whole genome shotgun (WGS) entry which is preliminary data.</text>
</comment>
<name>A0A8T0E595_ARGBR</name>
<reference evidence="1" key="1">
    <citation type="journal article" date="2020" name="bioRxiv">
        <title>Chromosome-level reference genome of the European wasp spider Argiope bruennichi: a resource for studies on range expansion and evolutionary adaptation.</title>
        <authorList>
            <person name="Sheffer M.M."/>
            <person name="Hoppe A."/>
            <person name="Krehenwinkel H."/>
            <person name="Uhl G."/>
            <person name="Kuss A.W."/>
            <person name="Jensen L."/>
            <person name="Jensen C."/>
            <person name="Gillespie R.G."/>
            <person name="Hoff K.J."/>
            <person name="Prost S."/>
        </authorList>
    </citation>
    <scope>NUCLEOTIDE SEQUENCE</scope>
</reference>
<keyword evidence="2" id="KW-1185">Reference proteome</keyword>
<gene>
    <name evidence="1" type="ORF">HNY73_019958</name>
</gene>
<organism evidence="1 2">
    <name type="scientific">Argiope bruennichi</name>
    <name type="common">Wasp spider</name>
    <name type="synonym">Aranea bruennichi</name>
    <dbReference type="NCBI Taxonomy" id="94029"/>
    <lineage>
        <taxon>Eukaryota</taxon>
        <taxon>Metazoa</taxon>
        <taxon>Ecdysozoa</taxon>
        <taxon>Arthropoda</taxon>
        <taxon>Chelicerata</taxon>
        <taxon>Arachnida</taxon>
        <taxon>Araneae</taxon>
        <taxon>Araneomorphae</taxon>
        <taxon>Entelegynae</taxon>
        <taxon>Araneoidea</taxon>
        <taxon>Araneidae</taxon>
        <taxon>Argiope</taxon>
    </lineage>
</organism>
<evidence type="ECO:0000313" key="1">
    <source>
        <dbReference type="EMBL" id="KAF8766943.1"/>
    </source>
</evidence>
<protein>
    <submittedName>
        <fullName evidence="1">Uncharacterized protein</fullName>
    </submittedName>
</protein>
<dbReference type="EMBL" id="JABXBU010002230">
    <property type="protein sequence ID" value="KAF8766943.1"/>
    <property type="molecule type" value="Genomic_DNA"/>
</dbReference>
<reference evidence="1" key="2">
    <citation type="submission" date="2020-06" db="EMBL/GenBank/DDBJ databases">
        <authorList>
            <person name="Sheffer M."/>
        </authorList>
    </citation>
    <scope>NUCLEOTIDE SEQUENCE</scope>
</reference>